<dbReference type="PROSITE" id="PS50889">
    <property type="entry name" value="S4"/>
    <property type="match status" value="1"/>
</dbReference>
<evidence type="ECO:0000259" key="4">
    <source>
        <dbReference type="SMART" id="SM00363"/>
    </source>
</evidence>
<dbReference type="Gene3D" id="3.30.70.580">
    <property type="entry name" value="Pseudouridine synthase I, catalytic domain, N-terminal subdomain"/>
    <property type="match status" value="1"/>
</dbReference>
<dbReference type="InterPro" id="IPR050343">
    <property type="entry name" value="RsuA_PseudoU_synthase"/>
</dbReference>
<evidence type="ECO:0000256" key="2">
    <source>
        <dbReference type="ARBA" id="ARBA00023235"/>
    </source>
</evidence>
<dbReference type="PANTHER" id="PTHR47683">
    <property type="entry name" value="PSEUDOURIDINE SYNTHASE FAMILY PROTEIN-RELATED"/>
    <property type="match status" value="1"/>
</dbReference>
<dbReference type="PANTHER" id="PTHR47683:SF2">
    <property type="entry name" value="RNA-BINDING S4 DOMAIN-CONTAINING PROTEIN"/>
    <property type="match status" value="1"/>
</dbReference>
<dbReference type="InterPro" id="IPR006145">
    <property type="entry name" value="PsdUridine_synth_RsuA/RluA"/>
</dbReference>
<dbReference type="Gene3D" id="3.10.290.10">
    <property type="entry name" value="RNA-binding S4 domain"/>
    <property type="match status" value="1"/>
</dbReference>
<dbReference type="NCBIfam" id="TIGR00093">
    <property type="entry name" value="pseudouridine synthase"/>
    <property type="match status" value="1"/>
</dbReference>
<dbReference type="SMART" id="SM00363">
    <property type="entry name" value="S4"/>
    <property type="match status" value="1"/>
</dbReference>
<dbReference type="AlphaFoldDB" id="B1X5I1"/>
<dbReference type="InterPro" id="IPR020103">
    <property type="entry name" value="PsdUridine_synth_cat_dom_sf"/>
</dbReference>
<protein>
    <submittedName>
        <fullName evidence="5">Pseudouridine synthase, Rsu</fullName>
    </submittedName>
</protein>
<dbReference type="Pfam" id="PF01479">
    <property type="entry name" value="S4"/>
    <property type="match status" value="1"/>
</dbReference>
<gene>
    <name evidence="5" type="ordered locus">PCC_0786</name>
</gene>
<dbReference type="InterPro" id="IPR020094">
    <property type="entry name" value="TruA/RsuA/RluB/E/F_N"/>
</dbReference>
<accession>B1X5I1</accession>
<dbReference type="InterPro" id="IPR042092">
    <property type="entry name" value="PsdUridine_s_RsuA/RluB/E/F_cat"/>
</dbReference>
<dbReference type="Gene3D" id="3.30.70.1560">
    <property type="entry name" value="Alpha-L RNA-binding motif"/>
    <property type="match status" value="1"/>
</dbReference>
<dbReference type="GO" id="GO:0006364">
    <property type="term" value="P:rRNA processing"/>
    <property type="evidence" value="ECO:0007669"/>
    <property type="project" value="UniProtKB-ARBA"/>
</dbReference>
<comment type="similarity">
    <text evidence="1">Belongs to the pseudouridine synthase RsuA family.</text>
</comment>
<dbReference type="Pfam" id="PF00849">
    <property type="entry name" value="PseudoU_synth_2"/>
    <property type="match status" value="1"/>
</dbReference>
<dbReference type="RefSeq" id="YP_002049410.1">
    <property type="nucleotide sequence ID" value="NC_011087.1"/>
</dbReference>
<keyword evidence="3" id="KW-0694">RNA-binding</keyword>
<name>B1X5I1_PAUCH</name>
<dbReference type="GeneID" id="6481409"/>
<organism evidence="5">
    <name type="scientific">Paulinella chromatophora</name>
    <dbReference type="NCBI Taxonomy" id="39717"/>
    <lineage>
        <taxon>Eukaryota</taxon>
        <taxon>Sar</taxon>
        <taxon>Rhizaria</taxon>
        <taxon>Cercozoa</taxon>
        <taxon>Imbricatea</taxon>
        <taxon>Silicofilosea</taxon>
        <taxon>Euglyphida</taxon>
        <taxon>Paulinellidae</taxon>
        <taxon>Paulinella</taxon>
    </lineage>
</organism>
<feature type="domain" description="RNA-binding S4" evidence="4">
    <location>
        <begin position="4"/>
        <end position="65"/>
    </location>
</feature>
<evidence type="ECO:0000256" key="1">
    <source>
        <dbReference type="ARBA" id="ARBA00008348"/>
    </source>
</evidence>
<geneLocation type="organellar chromatophore" evidence="5"/>
<dbReference type="SUPFAM" id="SSF55120">
    <property type="entry name" value="Pseudouridine synthase"/>
    <property type="match status" value="1"/>
</dbReference>
<dbReference type="InterPro" id="IPR000748">
    <property type="entry name" value="PsdUridine_synth_RsuA/RluB/E/F"/>
</dbReference>
<dbReference type="SUPFAM" id="SSF55174">
    <property type="entry name" value="Alpha-L RNA-binding motif"/>
    <property type="match status" value="1"/>
</dbReference>
<dbReference type="GO" id="GO:0001522">
    <property type="term" value="P:pseudouridine synthesis"/>
    <property type="evidence" value="ECO:0007669"/>
    <property type="project" value="InterPro"/>
</dbReference>
<dbReference type="PROSITE" id="PS01149">
    <property type="entry name" value="PSI_RSU"/>
    <property type="match status" value="1"/>
</dbReference>
<dbReference type="InterPro" id="IPR002942">
    <property type="entry name" value="S4_RNA-bd"/>
</dbReference>
<sequence>MHLQRLQKLIAISGFCSRRQAEKLLIQGQVRVNGLLAHLGDRAISHVDTIEIDGKPIRLPDNHVTLLINKPTGVISSCQDPQGRPTILDLIPQSILQNRKLHPIGRLDSNSRGALILTTDGSLTMNLSHPRYSHDKAYKVWVEGRPSSSVIKIWQQGIFLDKKMTSRVELKILCKRVTSTLLEIVMKEGRKRQIRRTATFLGHPVIDLQRIGIASIRLGSLPEGRWRKLNSYELSASLFSYL</sequence>
<dbReference type="CDD" id="cd02870">
    <property type="entry name" value="PseudoU_synth_RsuA_like"/>
    <property type="match status" value="1"/>
</dbReference>
<dbReference type="GO" id="GO:0009982">
    <property type="term" value="F:pseudouridine synthase activity"/>
    <property type="evidence" value="ECO:0007669"/>
    <property type="project" value="InterPro"/>
</dbReference>
<dbReference type="InterPro" id="IPR036986">
    <property type="entry name" value="S4_RNA-bd_sf"/>
</dbReference>
<reference evidence="5" key="1">
    <citation type="submission" date="2007-08" db="EMBL/GenBank/DDBJ databases">
        <authorList>
            <person name="Gloeckner G."/>
            <person name="Nowack E."/>
            <person name="Melkonian M."/>
        </authorList>
    </citation>
    <scope>NUCLEOTIDE SEQUENCE</scope>
</reference>
<dbReference type="CDD" id="cd00165">
    <property type="entry name" value="S4"/>
    <property type="match status" value="1"/>
</dbReference>
<dbReference type="FunFam" id="3.10.290.10:FF:000003">
    <property type="entry name" value="Pseudouridine synthase"/>
    <property type="match status" value="1"/>
</dbReference>
<dbReference type="GO" id="GO:0003723">
    <property type="term" value="F:RNA binding"/>
    <property type="evidence" value="ECO:0007669"/>
    <property type="project" value="UniProtKB-KW"/>
</dbReference>
<proteinExistence type="inferred from homology"/>
<dbReference type="InterPro" id="IPR018496">
    <property type="entry name" value="PsdUridine_synth_RsuA/RluB_CS"/>
</dbReference>
<evidence type="ECO:0000256" key="3">
    <source>
        <dbReference type="PROSITE-ProRule" id="PRU00182"/>
    </source>
</evidence>
<keyword evidence="2" id="KW-0413">Isomerase</keyword>
<reference evidence="5" key="2">
    <citation type="journal article" date="2008" name="Curr. Biol.">
        <title>Chromatophore genome sequence of Paulinella sheds light on acquisition of photosynthesis by eukaryotes.</title>
        <authorList>
            <person name="Nowack E.C.M."/>
            <person name="Melkonian M."/>
            <person name="Gloeckner G."/>
        </authorList>
    </citation>
    <scope>NUCLEOTIDE SEQUENCE [LARGE SCALE GENOMIC DNA]</scope>
</reference>
<keyword evidence="5" id="KW-0934">Plastid</keyword>
<evidence type="ECO:0000313" key="5">
    <source>
        <dbReference type="EMBL" id="ACB43200.1"/>
    </source>
</evidence>
<dbReference type="EMBL" id="CP000815">
    <property type="protein sequence ID" value="ACB43200.1"/>
    <property type="molecule type" value="Genomic_DNA"/>
</dbReference>